<organism evidence="14 15">
    <name type="scientific">Hermetia illucens</name>
    <name type="common">Black soldier fly</name>
    <dbReference type="NCBI Taxonomy" id="343691"/>
    <lineage>
        <taxon>Eukaryota</taxon>
        <taxon>Metazoa</taxon>
        <taxon>Ecdysozoa</taxon>
        <taxon>Arthropoda</taxon>
        <taxon>Hexapoda</taxon>
        <taxon>Insecta</taxon>
        <taxon>Pterygota</taxon>
        <taxon>Neoptera</taxon>
        <taxon>Endopterygota</taxon>
        <taxon>Diptera</taxon>
        <taxon>Brachycera</taxon>
        <taxon>Stratiomyomorpha</taxon>
        <taxon>Stratiomyidae</taxon>
        <taxon>Hermetiinae</taxon>
        <taxon>Hermetia</taxon>
    </lineage>
</organism>
<dbReference type="GO" id="GO:0031625">
    <property type="term" value="F:ubiquitin protein ligase binding"/>
    <property type="evidence" value="ECO:0007669"/>
    <property type="project" value="InterPro"/>
</dbReference>
<dbReference type="InterPro" id="IPR045093">
    <property type="entry name" value="Cullin"/>
</dbReference>
<dbReference type="Gene3D" id="1.20.1310.10">
    <property type="entry name" value="Cullin Repeats"/>
    <property type="match status" value="4"/>
</dbReference>
<keyword evidence="15" id="KW-1185">Reference proteome</keyword>
<reference evidence="14 15" key="1">
    <citation type="submission" date="2020-11" db="EMBL/GenBank/DDBJ databases">
        <authorList>
            <person name="Wallbank WR R."/>
            <person name="Pardo Diaz C."/>
            <person name="Kozak K."/>
            <person name="Martin S."/>
            <person name="Jiggins C."/>
            <person name="Moest M."/>
            <person name="Warren A I."/>
            <person name="Generalovic N T."/>
            <person name="Byers J.R.P. K."/>
            <person name="Montejo-Kovacevich G."/>
            <person name="Yen C E."/>
        </authorList>
    </citation>
    <scope>NUCLEOTIDE SEQUENCE [LARGE SCALE GENOMIC DNA]</scope>
</reference>
<dbReference type="Pfam" id="PF26557">
    <property type="entry name" value="Cullin_AB"/>
    <property type="match status" value="1"/>
</dbReference>
<evidence type="ECO:0000256" key="5">
    <source>
        <dbReference type="ARBA" id="ARBA00022553"/>
    </source>
</evidence>
<comment type="similarity">
    <text evidence="3 11 12">Belongs to the cullin family.</text>
</comment>
<dbReference type="FunFam" id="1.20.1310.10:FF:000016">
    <property type="entry name" value="Cullin 2"/>
    <property type="match status" value="1"/>
</dbReference>
<dbReference type="FunFam" id="1.20.1310.10:FF:000022">
    <property type="entry name" value="Cullin-2 isoform 2"/>
    <property type="match status" value="1"/>
</dbReference>
<dbReference type="PANTHER" id="PTHR11932">
    <property type="entry name" value="CULLIN"/>
    <property type="match status" value="1"/>
</dbReference>
<evidence type="ECO:0000259" key="13">
    <source>
        <dbReference type="PROSITE" id="PS50069"/>
    </source>
</evidence>
<comment type="subcellular location">
    <subcellularLocation>
        <location evidence="1">Nucleus</location>
    </subcellularLocation>
</comment>
<feature type="domain" description="Cullin family profile" evidence="13">
    <location>
        <begin position="396"/>
        <end position="625"/>
    </location>
</feature>
<dbReference type="SUPFAM" id="SSF75632">
    <property type="entry name" value="Cullin homology domain"/>
    <property type="match status" value="1"/>
</dbReference>
<evidence type="ECO:0000256" key="10">
    <source>
        <dbReference type="ARBA" id="ARBA00069610"/>
    </source>
</evidence>
<dbReference type="Gene3D" id="1.10.10.10">
    <property type="entry name" value="Winged helix-like DNA-binding domain superfamily/Winged helix DNA-binding domain"/>
    <property type="match status" value="2"/>
</dbReference>
<evidence type="ECO:0000256" key="9">
    <source>
        <dbReference type="ARBA" id="ARBA00023242"/>
    </source>
</evidence>
<dbReference type="Proteomes" id="UP000594454">
    <property type="component" value="Chromosome 1"/>
</dbReference>
<dbReference type="Gene3D" id="4.10.1030.10">
    <property type="entry name" value="Ring Box Chain A, domain 5"/>
    <property type="match status" value="1"/>
</dbReference>
<evidence type="ECO:0000256" key="7">
    <source>
        <dbReference type="ARBA" id="ARBA00022843"/>
    </source>
</evidence>
<evidence type="ECO:0000256" key="1">
    <source>
        <dbReference type="ARBA" id="ARBA00004123"/>
    </source>
</evidence>
<dbReference type="InParanoid" id="A0A7R8UGH0"/>
<dbReference type="GO" id="GO:0006511">
    <property type="term" value="P:ubiquitin-dependent protein catabolic process"/>
    <property type="evidence" value="ECO:0007669"/>
    <property type="project" value="InterPro"/>
</dbReference>
<dbReference type="InterPro" id="IPR016157">
    <property type="entry name" value="Cullin_CS"/>
</dbReference>
<dbReference type="OMA" id="PRPVWND"/>
<dbReference type="InterPro" id="IPR036388">
    <property type="entry name" value="WH-like_DNA-bd_sf"/>
</dbReference>
<dbReference type="SMART" id="SM00884">
    <property type="entry name" value="Cullin_Nedd8"/>
    <property type="match status" value="1"/>
</dbReference>
<dbReference type="FunFam" id="1.10.10.10:FF:000014">
    <property type="entry name" value="Cullin 1"/>
    <property type="match status" value="1"/>
</dbReference>
<dbReference type="GO" id="GO:0031462">
    <property type="term" value="C:Cul2-RING ubiquitin ligase complex"/>
    <property type="evidence" value="ECO:0007669"/>
    <property type="project" value="UniProtKB-ARBA"/>
</dbReference>
<dbReference type="SUPFAM" id="SSF46785">
    <property type="entry name" value="Winged helix' DNA-binding domain"/>
    <property type="match status" value="1"/>
</dbReference>
<dbReference type="InterPro" id="IPR001373">
    <property type="entry name" value="Cullin_N"/>
</dbReference>
<dbReference type="PROSITE" id="PS01256">
    <property type="entry name" value="CULLIN_1"/>
    <property type="match status" value="1"/>
</dbReference>
<dbReference type="InterPro" id="IPR016158">
    <property type="entry name" value="Cullin_homology"/>
</dbReference>
<evidence type="ECO:0000313" key="15">
    <source>
        <dbReference type="Proteomes" id="UP000594454"/>
    </source>
</evidence>
<gene>
    <name evidence="14" type="ORF">HERILL_LOCUS3322</name>
</gene>
<dbReference type="SUPFAM" id="SSF74788">
    <property type="entry name" value="Cullin repeat-like"/>
    <property type="match status" value="1"/>
</dbReference>
<evidence type="ECO:0000313" key="14">
    <source>
        <dbReference type="EMBL" id="CAD7080153.1"/>
    </source>
</evidence>
<keyword evidence="6" id="KW-0833">Ubl conjugation pathway</keyword>
<evidence type="ECO:0000256" key="4">
    <source>
        <dbReference type="ARBA" id="ARBA00022499"/>
    </source>
</evidence>
<dbReference type="FunFam" id="1.20.1310.10:FF:000012">
    <property type="entry name" value="Cullin 2"/>
    <property type="match status" value="1"/>
</dbReference>
<evidence type="ECO:0000256" key="11">
    <source>
        <dbReference type="PROSITE-ProRule" id="PRU00330"/>
    </source>
</evidence>
<accession>A0A7R8UGH0</accession>
<sequence length="750" mass="87552">MSLKPKQVNFDNVWQELKETVKQVLTMANVPTSVWQDRFSDVYSLCVAFPEPLADKLYFETKQFLENHVQNMLATQVAPPDRNSSERKNILMNYYKAWSEYSKGIEYLNNLYSYLNQQHIKKQKISDADIMYGNASPDNQELMEIGELGLDIWRIYMIQSLGDELVAHTLEGIKEDRMNGIDSKYVEVIHGVIQSFVQVQGYKKKGNLKLYQDLFETPMLNESGKHYRNEAAKLLQRCSVSEYMEEVIKILSDENRRAQRFLDSSSVTKLRKECEERFINDHLDFLYSECKEMVSQEKRKDLRNMYIILKPIPDRLKDLLKQTFLDHIKNEGIETISTLKGENIHIQFVENMLKVHQKYQKLIADVFENDSLFLSALDKACASVVNKRINERQPCRSAELVAKYCDSLLRKSKTTESEIDTKLTNSITIFKYIEDKDVFQKFYSRMLAKRLIHEQSQSMEAEEAMINRLKQACGYEFTNKLHRMFTDISLSADLNNKFNSHLKDENIEIGINLSIKVLQAGAWPLGPTQAAIPFAVPQEFEKSIRMFENFYHTSFSGRKLAWLHHLCHGELKMSYLKKSYIVTMQTYQMAMLLLFESCDSLTCKEIQETLQLNDETFQKHMQSLIESKLLTSSTENFERDTEIRLNFDYSNKRTKFKISAALQRETPQEVEHTMNAVDEDRKLYLQAAIVRIMKSRKILRHNALIQEILSQSKVSFTPSISMIKKCIESLIDKQYIERTPNSGDEYSYVA</sequence>
<proteinExistence type="inferred from homology"/>
<dbReference type="EMBL" id="LR899009">
    <property type="protein sequence ID" value="CAD7080153.1"/>
    <property type="molecule type" value="Genomic_DNA"/>
</dbReference>
<dbReference type="InterPro" id="IPR036317">
    <property type="entry name" value="Cullin_homology_sf"/>
</dbReference>
<evidence type="ECO:0000256" key="3">
    <source>
        <dbReference type="ARBA" id="ARBA00006019"/>
    </source>
</evidence>
<dbReference type="PROSITE" id="PS50069">
    <property type="entry name" value="CULLIN_2"/>
    <property type="match status" value="1"/>
</dbReference>
<name>A0A7R8UGH0_HERIL</name>
<dbReference type="AlphaFoldDB" id="A0A7R8UGH0"/>
<protein>
    <recommendedName>
        <fullName evidence="10">Cullin-2</fullName>
    </recommendedName>
</protein>
<dbReference type="InterPro" id="IPR019559">
    <property type="entry name" value="Cullin_neddylation_domain"/>
</dbReference>
<dbReference type="FunCoup" id="A0A7R8UGH0">
    <property type="interactions" value="1620"/>
</dbReference>
<evidence type="ECO:0000256" key="12">
    <source>
        <dbReference type="RuleBase" id="RU003829"/>
    </source>
</evidence>
<dbReference type="Pfam" id="PF10557">
    <property type="entry name" value="Cullin_Nedd8"/>
    <property type="match status" value="1"/>
</dbReference>
<keyword evidence="7" id="KW-0832">Ubl conjugation</keyword>
<dbReference type="GO" id="GO:0031981">
    <property type="term" value="C:nuclear lumen"/>
    <property type="evidence" value="ECO:0007669"/>
    <property type="project" value="UniProtKB-ARBA"/>
</dbReference>
<dbReference type="FunFam" id="3.30.230.130:FF:000003">
    <property type="entry name" value="Cullin 2"/>
    <property type="match status" value="1"/>
</dbReference>
<keyword evidence="4" id="KW-1017">Isopeptide bond</keyword>
<dbReference type="InterPro" id="IPR036390">
    <property type="entry name" value="WH_DNA-bd_sf"/>
</dbReference>
<dbReference type="OrthoDB" id="27073at2759"/>
<keyword evidence="9" id="KW-0539">Nucleus</keyword>
<evidence type="ECO:0000256" key="6">
    <source>
        <dbReference type="ARBA" id="ARBA00022786"/>
    </source>
</evidence>
<evidence type="ECO:0000256" key="2">
    <source>
        <dbReference type="ARBA" id="ARBA00004906"/>
    </source>
</evidence>
<dbReference type="Pfam" id="PF00888">
    <property type="entry name" value="Cullin"/>
    <property type="match status" value="1"/>
</dbReference>
<dbReference type="InterPro" id="IPR016159">
    <property type="entry name" value="Cullin_repeat-like_dom_sf"/>
</dbReference>
<comment type="pathway">
    <text evidence="2">Protein modification; protein ubiquitination.</text>
</comment>
<keyword evidence="5" id="KW-0597">Phosphoprotein</keyword>
<dbReference type="SMART" id="SM00182">
    <property type="entry name" value="CULLIN"/>
    <property type="match status" value="1"/>
</dbReference>
<keyword evidence="8" id="KW-0007">Acetylation</keyword>
<evidence type="ECO:0000256" key="8">
    <source>
        <dbReference type="ARBA" id="ARBA00022990"/>
    </source>
</evidence>
<dbReference type="InterPro" id="IPR059120">
    <property type="entry name" value="Cullin-like_AB"/>
</dbReference>